<dbReference type="EMBL" id="UHJC01000001">
    <property type="protein sequence ID" value="SUP81240.1"/>
    <property type="molecule type" value="Genomic_DNA"/>
</dbReference>
<reference evidence="1 2" key="1">
    <citation type="submission" date="2018-06" db="EMBL/GenBank/DDBJ databases">
        <authorList>
            <consortium name="Pathogen Informatics"/>
            <person name="Doyle S."/>
        </authorList>
    </citation>
    <scope>NUCLEOTIDE SEQUENCE [LARGE SCALE GENOMIC DNA]</scope>
    <source>
        <strain evidence="1 2">NCTC8580</strain>
    </source>
</reference>
<gene>
    <name evidence="1" type="ORF">NCTC8580_01323</name>
</gene>
<evidence type="ECO:0000313" key="2">
    <source>
        <dbReference type="Proteomes" id="UP000255087"/>
    </source>
</evidence>
<name>A0A380Q629_YERPU</name>
<sequence>MQNPLIHFAPTTNVTYCLHDLTSYRPLSDFSCTQKQSAGVV</sequence>
<proteinExistence type="predicted"/>
<accession>A0A380Q629</accession>
<organism evidence="1 2">
    <name type="scientific">Yersinia pseudotuberculosis</name>
    <dbReference type="NCBI Taxonomy" id="633"/>
    <lineage>
        <taxon>Bacteria</taxon>
        <taxon>Pseudomonadati</taxon>
        <taxon>Pseudomonadota</taxon>
        <taxon>Gammaproteobacteria</taxon>
        <taxon>Enterobacterales</taxon>
        <taxon>Yersiniaceae</taxon>
        <taxon>Yersinia</taxon>
    </lineage>
</organism>
<dbReference type="Proteomes" id="UP000255087">
    <property type="component" value="Unassembled WGS sequence"/>
</dbReference>
<protein>
    <submittedName>
        <fullName evidence="1">Uncharacterized protein</fullName>
    </submittedName>
</protein>
<dbReference type="AlphaFoldDB" id="A0A380Q629"/>
<evidence type="ECO:0000313" key="1">
    <source>
        <dbReference type="EMBL" id="SUP81240.1"/>
    </source>
</evidence>